<dbReference type="PANTHER" id="PTHR11059">
    <property type="entry name" value="DNA REPAIR PROTEIN RECN"/>
    <property type="match status" value="1"/>
</dbReference>
<evidence type="ECO:0000256" key="9">
    <source>
        <dbReference type="PIRNR" id="PIRNR003128"/>
    </source>
</evidence>
<reference evidence="12 13" key="1">
    <citation type="journal article" date="2010" name="Proc. Natl. Acad. Sci. U.S.A.">
        <title>A Nitrospira metagenome illuminates the physiology and evolution of globally important nitrite-oxidizing bacteria.</title>
        <authorList>
            <person name="Lucker S."/>
            <person name="Wagner M."/>
            <person name="Maixner F."/>
            <person name="Pelletier E."/>
            <person name="Koch H."/>
            <person name="Vacherie B."/>
            <person name="Rattei T."/>
            <person name="Sinninghe Damste J."/>
            <person name="Spieck E."/>
            <person name="Le Paslier D."/>
            <person name="Daims H."/>
        </authorList>
    </citation>
    <scope>NUCLEOTIDE SEQUENCE [LARGE SCALE GENOMIC DNA]</scope>
</reference>
<accession>D8PDK9</accession>
<dbReference type="FunFam" id="3.40.50.300:FF:000319">
    <property type="entry name" value="DNA repair protein RecN"/>
    <property type="match status" value="1"/>
</dbReference>
<dbReference type="CDD" id="cd03241">
    <property type="entry name" value="ABC_RecN"/>
    <property type="match status" value="2"/>
</dbReference>
<keyword evidence="4" id="KW-0547">Nucleotide-binding</keyword>
<evidence type="ECO:0000256" key="10">
    <source>
        <dbReference type="SAM" id="Coils"/>
    </source>
</evidence>
<dbReference type="KEGG" id="nde:NIDE1583"/>
<dbReference type="NCBIfam" id="TIGR00634">
    <property type="entry name" value="recN"/>
    <property type="match status" value="1"/>
</dbReference>
<organism evidence="12 13">
    <name type="scientific">Nitrospira defluvii</name>
    <dbReference type="NCBI Taxonomy" id="330214"/>
    <lineage>
        <taxon>Bacteria</taxon>
        <taxon>Pseudomonadati</taxon>
        <taxon>Nitrospirota</taxon>
        <taxon>Nitrospiria</taxon>
        <taxon>Nitrospirales</taxon>
        <taxon>Nitrospiraceae</taxon>
        <taxon>Nitrospira</taxon>
    </lineage>
</organism>
<dbReference type="HOGENOM" id="CLU_018297_3_1_0"/>
<keyword evidence="5 9" id="KW-0227">DNA damage</keyword>
<dbReference type="GO" id="GO:0043590">
    <property type="term" value="C:bacterial nucleoid"/>
    <property type="evidence" value="ECO:0007669"/>
    <property type="project" value="TreeGrafter"/>
</dbReference>
<comment type="function">
    <text evidence="1 9">May be involved in recombinational repair of damaged DNA.</text>
</comment>
<dbReference type="PANTHER" id="PTHR11059:SF0">
    <property type="entry name" value="DNA REPAIR PROTEIN RECN"/>
    <property type="match status" value="1"/>
</dbReference>
<dbReference type="GO" id="GO:0005524">
    <property type="term" value="F:ATP binding"/>
    <property type="evidence" value="ECO:0007669"/>
    <property type="project" value="UniProtKB-KW"/>
</dbReference>
<dbReference type="eggNOG" id="COG0497">
    <property type="taxonomic scope" value="Bacteria"/>
</dbReference>
<dbReference type="GO" id="GO:0009432">
    <property type="term" value="P:SOS response"/>
    <property type="evidence" value="ECO:0007669"/>
    <property type="project" value="TreeGrafter"/>
</dbReference>
<dbReference type="InterPro" id="IPR003395">
    <property type="entry name" value="RecF/RecN/SMC_N"/>
</dbReference>
<evidence type="ECO:0000256" key="6">
    <source>
        <dbReference type="ARBA" id="ARBA00022840"/>
    </source>
</evidence>
<evidence type="ECO:0000256" key="5">
    <source>
        <dbReference type="ARBA" id="ARBA00022763"/>
    </source>
</evidence>
<keyword evidence="7 9" id="KW-0234">DNA repair</keyword>
<dbReference type="FunFam" id="3.40.50.300:FF:000356">
    <property type="entry name" value="DNA repair protein RecN"/>
    <property type="match status" value="1"/>
</dbReference>
<dbReference type="InterPro" id="IPR027417">
    <property type="entry name" value="P-loop_NTPase"/>
</dbReference>
<sequence>MLTELRISNFGVIEQLAVRFGSGFIVFTGETGAGKSLLIDAVTLLVGGRASTDQIRAQSDEADLEAAFVLPSDHPILHLLRTKEFARPGETDIVIRRVISRTGRNRTYLNGNLCPVHLLEELGGALVDVHGQHEQQSLLSSGAQLEALDAFGRLHALRQDYQAAYRSWQERVAERETLTAHIAQRREREDLLRFQFQEISDAAVEAGEDARLEQERPRLMHSQQLGDLSDQLHELLYAGDQGVLSLLASARKLLAKMVSIDRTAVEWTRVVEDAIVPLRDLADQIRHYRDQVEANPARLMEIEQRLDRLHRLSKKYGGSLDAMLVLQDSLRVQLAQLDTAETRLQDLASAVEDAARRVAELAGRLSRKRIEAAKKLTTQVTKELNALRMERTRFAVEVLPLPGEASYGQMGHDAVEFVFSANPGEPLKPLAKVASGGELSRVMLALKTILAESDRVPVLIFDEVDAGVGGAVAEVMGTRLRDLSRHHQVLCVTHLPQVGSQAHAHYLVEKQVRQQRTMTQVRLLTEREREEEVARMLAGVTVTDRARAAAAEMIGGAKERRARPD</sequence>
<evidence type="ECO:0000256" key="7">
    <source>
        <dbReference type="ARBA" id="ARBA00023204"/>
    </source>
</evidence>
<dbReference type="InterPro" id="IPR004604">
    <property type="entry name" value="DNA_recomb/repair_RecN"/>
</dbReference>
<comment type="similarity">
    <text evidence="2 9">Belongs to the RecN family.</text>
</comment>
<dbReference type="Proteomes" id="UP000001660">
    <property type="component" value="Chromosome"/>
</dbReference>
<dbReference type="GO" id="GO:0006310">
    <property type="term" value="P:DNA recombination"/>
    <property type="evidence" value="ECO:0007669"/>
    <property type="project" value="InterPro"/>
</dbReference>
<evidence type="ECO:0000256" key="1">
    <source>
        <dbReference type="ARBA" id="ARBA00003618"/>
    </source>
</evidence>
<evidence type="ECO:0000256" key="3">
    <source>
        <dbReference type="ARBA" id="ARBA00021315"/>
    </source>
</evidence>
<dbReference type="PIRSF" id="PIRSF003128">
    <property type="entry name" value="RecN"/>
    <property type="match status" value="1"/>
</dbReference>
<dbReference type="InterPro" id="IPR025662">
    <property type="entry name" value="Sigma_54_int_dom_ATP-bd_1"/>
</dbReference>
<protein>
    <recommendedName>
        <fullName evidence="3 9">DNA repair protein RecN</fullName>
    </recommendedName>
    <alternativeName>
        <fullName evidence="8 9">Recombination protein N</fullName>
    </alternativeName>
</protein>
<dbReference type="OrthoDB" id="9806954at2"/>
<evidence type="ECO:0000256" key="2">
    <source>
        <dbReference type="ARBA" id="ARBA00009441"/>
    </source>
</evidence>
<gene>
    <name evidence="12" type="primary">recN</name>
    <name evidence="12" type="ORF">NIDE1583</name>
</gene>
<feature type="coiled-coil region" evidence="10">
    <location>
        <begin position="337"/>
        <end position="390"/>
    </location>
</feature>
<dbReference type="STRING" id="330214.NIDE1583"/>
<name>D8PDK9_9BACT</name>
<dbReference type="PROSITE" id="PS00675">
    <property type="entry name" value="SIGMA54_INTERACT_1"/>
    <property type="match status" value="1"/>
</dbReference>
<dbReference type="NCBIfam" id="NF008121">
    <property type="entry name" value="PRK10869.1"/>
    <property type="match status" value="1"/>
</dbReference>
<dbReference type="SUPFAM" id="SSF52540">
    <property type="entry name" value="P-loop containing nucleoside triphosphate hydrolases"/>
    <property type="match status" value="1"/>
</dbReference>
<keyword evidence="6" id="KW-0067">ATP-binding</keyword>
<evidence type="ECO:0000259" key="11">
    <source>
        <dbReference type="Pfam" id="PF02463"/>
    </source>
</evidence>
<evidence type="ECO:0000313" key="12">
    <source>
        <dbReference type="EMBL" id="CBK41318.1"/>
    </source>
</evidence>
<dbReference type="GO" id="GO:0006281">
    <property type="term" value="P:DNA repair"/>
    <property type="evidence" value="ECO:0007669"/>
    <property type="project" value="UniProtKB-KW"/>
</dbReference>
<dbReference type="Gene3D" id="3.40.50.300">
    <property type="entry name" value="P-loop containing nucleotide triphosphate hydrolases"/>
    <property type="match status" value="2"/>
</dbReference>
<dbReference type="EMBL" id="FP929003">
    <property type="protein sequence ID" value="CBK41318.1"/>
    <property type="molecule type" value="Genomic_DNA"/>
</dbReference>
<evidence type="ECO:0000256" key="8">
    <source>
        <dbReference type="ARBA" id="ARBA00033408"/>
    </source>
</evidence>
<keyword evidence="13" id="KW-1185">Reference proteome</keyword>
<dbReference type="Pfam" id="PF02463">
    <property type="entry name" value="SMC_N"/>
    <property type="match status" value="1"/>
</dbReference>
<evidence type="ECO:0000313" key="13">
    <source>
        <dbReference type="Proteomes" id="UP000001660"/>
    </source>
</evidence>
<feature type="domain" description="RecF/RecN/SMC N-terminal" evidence="11">
    <location>
        <begin position="1"/>
        <end position="512"/>
    </location>
</feature>
<evidence type="ECO:0000256" key="4">
    <source>
        <dbReference type="ARBA" id="ARBA00022741"/>
    </source>
</evidence>
<keyword evidence="10" id="KW-0175">Coiled coil</keyword>
<dbReference type="AlphaFoldDB" id="D8PDK9"/>
<proteinExistence type="inferred from homology"/>